<reference evidence="10" key="1">
    <citation type="journal article" date="2018" name="PLoS Negl. Trop. Dis.">
        <title>An insight into the salivary gland and fat body transcriptome of Panstrongylus lignarius (Hemiptera: Heteroptera), the main vector of Chagas disease in Peru.</title>
        <authorList>
            <person name="Nevoa J.C."/>
            <person name="Mendes M.T."/>
            <person name="da Silva M.V."/>
            <person name="Soares S.C."/>
            <person name="Oliveira C.J.F."/>
            <person name="Ribeiro J.M.C."/>
        </authorList>
    </citation>
    <scope>NUCLEOTIDE SEQUENCE</scope>
</reference>
<dbReference type="GO" id="GO:0005743">
    <property type="term" value="C:mitochondrial inner membrane"/>
    <property type="evidence" value="ECO:0007669"/>
    <property type="project" value="UniProtKB-SubCell"/>
</dbReference>
<dbReference type="PANTHER" id="PTHR14154">
    <property type="entry name" value="UPF0041 BRAIN PROTEIN 44-RELATED"/>
    <property type="match status" value="1"/>
</dbReference>
<sequence length="163" mass="18223">MSSNYAIILPSWPILILIIFVVSLEITVSAVCAMSLVYRTVTRFADKFVPERFQPFWNHAAGPKTVHFWAPVIKWGLVVAGLGDLNRPADQLSVAQSSALMATGIIWSRYSLVIIPKNWGLFSVNMFVAATGFYQTYRATRYQMQVKQLEEEGKFGNKVGATS</sequence>
<keyword evidence="8 9" id="KW-0472">Membrane</keyword>
<evidence type="ECO:0000256" key="9">
    <source>
        <dbReference type="RuleBase" id="RU363100"/>
    </source>
</evidence>
<comment type="subcellular location">
    <subcellularLocation>
        <location evidence="1 9">Mitochondrion inner membrane</location>
        <topology evidence="1 9">Multi-pass membrane protein</topology>
    </subcellularLocation>
</comment>
<evidence type="ECO:0000256" key="2">
    <source>
        <dbReference type="ARBA" id="ARBA00006416"/>
    </source>
</evidence>
<comment type="function">
    <text evidence="9">Mediates the uptake of pyruvate into mitochondria.</text>
</comment>
<dbReference type="AlphaFoldDB" id="A0A224XZJ8"/>
<dbReference type="Pfam" id="PF03650">
    <property type="entry name" value="MPC"/>
    <property type="match status" value="1"/>
</dbReference>
<keyword evidence="5 9" id="KW-0999">Mitochondrion inner membrane</keyword>
<evidence type="ECO:0000256" key="7">
    <source>
        <dbReference type="ARBA" id="ARBA00023128"/>
    </source>
</evidence>
<dbReference type="GO" id="GO:0006850">
    <property type="term" value="P:pyruvate import into mitochondria"/>
    <property type="evidence" value="ECO:0007669"/>
    <property type="project" value="InterPro"/>
</dbReference>
<keyword evidence="6 9" id="KW-1133">Transmembrane helix</keyword>
<feature type="transmembrane region" description="Helical" evidence="9">
    <location>
        <begin position="12"/>
        <end position="38"/>
    </location>
</feature>
<keyword evidence="4 9" id="KW-0812">Transmembrane</keyword>
<evidence type="ECO:0000256" key="8">
    <source>
        <dbReference type="ARBA" id="ARBA00023136"/>
    </source>
</evidence>
<evidence type="ECO:0000256" key="4">
    <source>
        <dbReference type="ARBA" id="ARBA00022692"/>
    </source>
</evidence>
<evidence type="ECO:0000256" key="3">
    <source>
        <dbReference type="ARBA" id="ARBA00022448"/>
    </source>
</evidence>
<dbReference type="EMBL" id="GFTR01002733">
    <property type="protein sequence ID" value="JAW13693.1"/>
    <property type="molecule type" value="Transcribed_RNA"/>
</dbReference>
<comment type="caution">
    <text evidence="9">Lacks conserved residue(s) required for the propagation of feature annotation.</text>
</comment>
<dbReference type="InterPro" id="IPR005336">
    <property type="entry name" value="MPC"/>
</dbReference>
<evidence type="ECO:0000256" key="5">
    <source>
        <dbReference type="ARBA" id="ARBA00022792"/>
    </source>
</evidence>
<proteinExistence type="inferred from homology"/>
<organism evidence="10">
    <name type="scientific">Panstrongylus lignarius</name>
    <dbReference type="NCBI Taxonomy" id="156445"/>
    <lineage>
        <taxon>Eukaryota</taxon>
        <taxon>Metazoa</taxon>
        <taxon>Ecdysozoa</taxon>
        <taxon>Arthropoda</taxon>
        <taxon>Hexapoda</taxon>
        <taxon>Insecta</taxon>
        <taxon>Pterygota</taxon>
        <taxon>Neoptera</taxon>
        <taxon>Paraneoptera</taxon>
        <taxon>Hemiptera</taxon>
        <taxon>Heteroptera</taxon>
        <taxon>Panheteroptera</taxon>
        <taxon>Cimicomorpha</taxon>
        <taxon>Reduviidae</taxon>
        <taxon>Triatominae</taxon>
        <taxon>Panstrongylus</taxon>
    </lineage>
</organism>
<accession>A0A224XZJ8</accession>
<evidence type="ECO:0000256" key="1">
    <source>
        <dbReference type="ARBA" id="ARBA00004448"/>
    </source>
</evidence>
<comment type="similarity">
    <text evidence="2 9">Belongs to the mitochondrial pyruvate carrier (MPC) (TC 2.A.105) family.</text>
</comment>
<keyword evidence="7 9" id="KW-0496">Mitochondrion</keyword>
<protein>
    <recommendedName>
        <fullName evidence="9">Mitochondrial pyruvate carrier</fullName>
    </recommendedName>
</protein>
<evidence type="ECO:0000313" key="10">
    <source>
        <dbReference type="EMBL" id="JAW13693.1"/>
    </source>
</evidence>
<keyword evidence="3 9" id="KW-0813">Transport</keyword>
<evidence type="ECO:0000256" key="6">
    <source>
        <dbReference type="ARBA" id="ARBA00022989"/>
    </source>
</evidence>
<name>A0A224XZJ8_9HEMI</name>